<sequence length="105" mass="11659">MWLNVGDRIQNQSGWLGVVSAVDGDFVTVDFDNGQRGARFARDGDGVLELLDFGSEIESDMSTLRPGDLPDYQLKHPLDRWPVIGEERGEDGPLLDDEGNPWSNL</sequence>
<feature type="region of interest" description="Disordered" evidence="1">
    <location>
        <begin position="84"/>
        <end position="105"/>
    </location>
</feature>
<name>A0A7I7VSM6_9MYCO</name>
<evidence type="ECO:0000313" key="2">
    <source>
        <dbReference type="EMBL" id="BBZ08289.1"/>
    </source>
</evidence>
<dbReference type="AlphaFoldDB" id="A0A7I7VSM6"/>
<accession>A0A7I7VSM6</accession>
<protein>
    <submittedName>
        <fullName evidence="2">Uncharacterized protein</fullName>
    </submittedName>
</protein>
<evidence type="ECO:0000313" key="3">
    <source>
        <dbReference type="Proteomes" id="UP000467201"/>
    </source>
</evidence>
<gene>
    <name evidence="2" type="ORF">MDOR_24580</name>
</gene>
<proteinExistence type="predicted"/>
<dbReference type="EMBL" id="AP022605">
    <property type="protein sequence ID" value="BBZ08289.1"/>
    <property type="molecule type" value="Genomic_DNA"/>
</dbReference>
<dbReference type="Proteomes" id="UP000467201">
    <property type="component" value="Chromosome"/>
</dbReference>
<evidence type="ECO:0000256" key="1">
    <source>
        <dbReference type="SAM" id="MobiDB-lite"/>
    </source>
</evidence>
<dbReference type="RefSeq" id="WP_133055541.1">
    <property type="nucleotide sequence ID" value="NZ_AP022605.1"/>
</dbReference>
<reference evidence="2 3" key="1">
    <citation type="journal article" date="2019" name="Emerg. Microbes Infect.">
        <title>Comprehensive subspecies identification of 175 nontuberculous mycobacteria species based on 7547 genomic profiles.</title>
        <authorList>
            <person name="Matsumoto Y."/>
            <person name="Kinjo T."/>
            <person name="Motooka D."/>
            <person name="Nabeya D."/>
            <person name="Jung N."/>
            <person name="Uechi K."/>
            <person name="Horii T."/>
            <person name="Iida T."/>
            <person name="Fujita J."/>
            <person name="Nakamura S."/>
        </authorList>
    </citation>
    <scope>NUCLEOTIDE SEQUENCE [LARGE SCALE GENOMIC DNA]</scope>
    <source>
        <strain evidence="2 3">JCM 12405</strain>
    </source>
</reference>
<organism evidence="2 3">
    <name type="scientific">Mycolicibacterium doricum</name>
    <dbReference type="NCBI Taxonomy" id="126673"/>
    <lineage>
        <taxon>Bacteria</taxon>
        <taxon>Bacillati</taxon>
        <taxon>Actinomycetota</taxon>
        <taxon>Actinomycetes</taxon>
        <taxon>Mycobacteriales</taxon>
        <taxon>Mycobacteriaceae</taxon>
        <taxon>Mycolicibacterium</taxon>
    </lineage>
</organism>
<dbReference type="KEGG" id="mdr:MDOR_24580"/>